<dbReference type="PANTHER" id="PTHR24198:SF165">
    <property type="entry name" value="ANKYRIN REPEAT-CONTAINING PROTEIN-RELATED"/>
    <property type="match status" value="1"/>
</dbReference>
<dbReference type="Proteomes" id="UP001610335">
    <property type="component" value="Unassembled WGS sequence"/>
</dbReference>
<evidence type="ECO:0000313" key="4">
    <source>
        <dbReference type="EMBL" id="KAL2832519.1"/>
    </source>
</evidence>
<dbReference type="Gene3D" id="1.25.40.20">
    <property type="entry name" value="Ankyrin repeat-containing domain"/>
    <property type="match status" value="3"/>
</dbReference>
<evidence type="ECO:0000256" key="3">
    <source>
        <dbReference type="PROSITE-ProRule" id="PRU00023"/>
    </source>
</evidence>
<comment type="caution">
    <text evidence="4">The sequence shown here is derived from an EMBL/GenBank/DDBJ whole genome shotgun (WGS) entry which is preliminary data.</text>
</comment>
<reference evidence="4 5" key="1">
    <citation type="submission" date="2024-07" db="EMBL/GenBank/DDBJ databases">
        <title>Section-level genome sequencing and comparative genomics of Aspergillus sections Usti and Cavernicolus.</title>
        <authorList>
            <consortium name="Lawrence Berkeley National Laboratory"/>
            <person name="Nybo J.L."/>
            <person name="Vesth T.C."/>
            <person name="Theobald S."/>
            <person name="Frisvad J.C."/>
            <person name="Larsen T.O."/>
            <person name="Kjaerboelling I."/>
            <person name="Rothschild-Mancinelli K."/>
            <person name="Lyhne E.K."/>
            <person name="Kogle M.E."/>
            <person name="Barry K."/>
            <person name="Clum A."/>
            <person name="Na H."/>
            <person name="Ledsgaard L."/>
            <person name="Lin J."/>
            <person name="Lipzen A."/>
            <person name="Kuo A."/>
            <person name="Riley R."/>
            <person name="Mondo S."/>
            <person name="LaButti K."/>
            <person name="Haridas S."/>
            <person name="Pangalinan J."/>
            <person name="Salamov A.A."/>
            <person name="Simmons B.A."/>
            <person name="Magnuson J.K."/>
            <person name="Chen J."/>
            <person name="Drula E."/>
            <person name="Henrissat B."/>
            <person name="Wiebenga A."/>
            <person name="Lubbers R.J."/>
            <person name="Gomes A.C."/>
            <person name="Makela M.R."/>
            <person name="Stajich J."/>
            <person name="Grigoriev I.V."/>
            <person name="Mortensen U.H."/>
            <person name="De vries R.P."/>
            <person name="Baker S.E."/>
            <person name="Andersen M.R."/>
        </authorList>
    </citation>
    <scope>NUCLEOTIDE SEQUENCE [LARGE SCALE GENOMIC DNA]</scope>
    <source>
        <strain evidence="4 5">CBS 600.67</strain>
    </source>
</reference>
<evidence type="ECO:0000256" key="2">
    <source>
        <dbReference type="ARBA" id="ARBA00023043"/>
    </source>
</evidence>
<dbReference type="EMBL" id="JBFXLS010000006">
    <property type="protein sequence ID" value="KAL2832519.1"/>
    <property type="molecule type" value="Genomic_DNA"/>
</dbReference>
<proteinExistence type="predicted"/>
<sequence length="496" mass="52839">MLTDESGADVNTHTDTGKNALSIIVPFVAGSQEIITALLAAGASLTAPVPFVGRYLTPLQLAIQHAAPNLPILFHAWVDQDATKIAALAWIRRRLGKLRWNLGLVKAAQLHQDQAIEFLLSLPNMDYEVKYFTKSLNHCIQRSSLENTAVGILSRIPPGQSVDNHWPGILDDAVKAQPPAVVSIILDCLRSDINLDRFMQGDSALAIACYNNHPDIVQYLIAAGADTSVSVMGEIASPFSPEHQHGPLLHATRHGYTEIVTILLDLESDVNSVDPQYHRSLLSWAAGNGHLDTVHALLSHSRPADLHQADDRGHSAIFWAAANGHASTISSLLVAGAVVDAVNIDNQTPLILAIAHGIERTPAHLQEAALAGMDPSIADPEFQSRANRRCEVAGVLLQSGADAGFKDGSGRSALSHAAGSHQEQTVQMLLGHGVELDELDDQGRTALAWACLTGARRIAQVLVAAGCDRTKTGALGNSPLQLATDDYIVGILCSGP</sequence>
<dbReference type="SUPFAM" id="SSF48403">
    <property type="entry name" value="Ankyrin repeat"/>
    <property type="match status" value="2"/>
</dbReference>
<keyword evidence="5" id="KW-1185">Reference proteome</keyword>
<keyword evidence="2 3" id="KW-0040">ANK repeat</keyword>
<dbReference type="Pfam" id="PF12796">
    <property type="entry name" value="Ank_2"/>
    <property type="match status" value="3"/>
</dbReference>
<protein>
    <submittedName>
        <fullName evidence="4">Ankyrin repeat-containing domain protein</fullName>
    </submittedName>
</protein>
<dbReference type="InterPro" id="IPR036770">
    <property type="entry name" value="Ankyrin_rpt-contain_sf"/>
</dbReference>
<dbReference type="SMART" id="SM00248">
    <property type="entry name" value="ANK"/>
    <property type="match status" value="9"/>
</dbReference>
<gene>
    <name evidence="4" type="ORF">BDW59DRAFT_157342</name>
</gene>
<feature type="repeat" description="ANK" evidence="3">
    <location>
        <begin position="200"/>
        <end position="232"/>
    </location>
</feature>
<feature type="repeat" description="ANK" evidence="3">
    <location>
        <begin position="243"/>
        <end position="275"/>
    </location>
</feature>
<accession>A0ABR4IXP3</accession>
<evidence type="ECO:0000256" key="1">
    <source>
        <dbReference type="ARBA" id="ARBA00022737"/>
    </source>
</evidence>
<dbReference type="PROSITE" id="PS50088">
    <property type="entry name" value="ANK_REPEAT"/>
    <property type="match status" value="4"/>
</dbReference>
<feature type="repeat" description="ANK" evidence="3">
    <location>
        <begin position="312"/>
        <end position="344"/>
    </location>
</feature>
<dbReference type="PROSITE" id="PS50297">
    <property type="entry name" value="ANK_REP_REGION"/>
    <property type="match status" value="1"/>
</dbReference>
<name>A0ABR4IXP3_9EURO</name>
<feature type="repeat" description="ANK" evidence="3">
    <location>
        <begin position="409"/>
        <end position="441"/>
    </location>
</feature>
<keyword evidence="1" id="KW-0677">Repeat</keyword>
<organism evidence="4 5">
    <name type="scientific">Aspergillus cavernicola</name>
    <dbReference type="NCBI Taxonomy" id="176166"/>
    <lineage>
        <taxon>Eukaryota</taxon>
        <taxon>Fungi</taxon>
        <taxon>Dikarya</taxon>
        <taxon>Ascomycota</taxon>
        <taxon>Pezizomycotina</taxon>
        <taxon>Eurotiomycetes</taxon>
        <taxon>Eurotiomycetidae</taxon>
        <taxon>Eurotiales</taxon>
        <taxon>Aspergillaceae</taxon>
        <taxon>Aspergillus</taxon>
        <taxon>Aspergillus subgen. Nidulantes</taxon>
    </lineage>
</organism>
<evidence type="ECO:0000313" key="5">
    <source>
        <dbReference type="Proteomes" id="UP001610335"/>
    </source>
</evidence>
<dbReference type="InterPro" id="IPR002110">
    <property type="entry name" value="Ankyrin_rpt"/>
</dbReference>
<dbReference type="PANTHER" id="PTHR24198">
    <property type="entry name" value="ANKYRIN REPEAT AND PROTEIN KINASE DOMAIN-CONTAINING PROTEIN"/>
    <property type="match status" value="1"/>
</dbReference>